<dbReference type="SMART" id="SM00325">
    <property type="entry name" value="RhoGEF"/>
    <property type="match status" value="1"/>
</dbReference>
<evidence type="ECO:0000256" key="3">
    <source>
        <dbReference type="SAM" id="MobiDB-lite"/>
    </source>
</evidence>
<dbReference type="Gene3D" id="1.20.900.10">
    <property type="entry name" value="Dbl homology (DH) domain"/>
    <property type="match status" value="1"/>
</dbReference>
<name>A0A1C7N1V6_9FUNG</name>
<evidence type="ECO:0000256" key="2">
    <source>
        <dbReference type="ARBA" id="ARBA00022658"/>
    </source>
</evidence>
<reference evidence="6 7" key="1">
    <citation type="submission" date="2016-03" db="EMBL/GenBank/DDBJ databases">
        <title>Choanephora cucurbitarum.</title>
        <authorList>
            <person name="Min B."/>
            <person name="Park H."/>
            <person name="Park J.-H."/>
            <person name="Shin H.-D."/>
            <person name="Choi I.-G."/>
        </authorList>
    </citation>
    <scope>NUCLEOTIDE SEQUENCE [LARGE SCALE GENOMIC DNA]</scope>
    <source>
        <strain evidence="6 7">KUS-F28377</strain>
    </source>
</reference>
<dbReference type="InterPro" id="IPR011993">
    <property type="entry name" value="PH-like_dom_sf"/>
</dbReference>
<dbReference type="SMART" id="SM00036">
    <property type="entry name" value="CNH"/>
    <property type="match status" value="1"/>
</dbReference>
<dbReference type="InterPro" id="IPR041675">
    <property type="entry name" value="PH_5"/>
</dbReference>
<sequence>MDQNQLNESHPLSPAAAFRNQYYLSQLNAKNKKETVPLNSGNLHQTPSIKSLSDDEAENISIKTTESDHTTLFEPKSTDEPKIVVLMPEENKDSSSTLLSKLSKSTAPMRAKLSRSKSKFYHLKEKGEKERNLSGGRKSAEGVQHLALSRKKSAYHGVDVYPAFLSKVAYAFKEQVVIGKKTKNSIQYHEVFDGKHAVNKLASILKTKDRNLAVLVGRALEYQNLFHDVNYEHRLRDSVNELYRFKDQPRPINKRRSDGIAITEIEDEDRGQNKQESDIENTRKKRESINLKEQDNQLPNGIFTLLTNCYSPTCTPDSSCYSPLCPRKIQKISQNSLPEENEDRLWVNTVSKSILDTISAKEHKRQENIFELIYTEKDFVDDLGYVEQEWIEPLLSQDYVSLDKRSKFVKDVFWNILDIKKNNTVLLTDLLQQQQRHKVIPKIGLIFLKHVSDICKPFTEYGSHQIIGKHVFESEKATNSVFAEWVQANERSPKSRKLELNGYLTKPITRLGRYNLLLREILKHTNEDHSDYQAIPRVMQIISQFLEQVNEETGKVENRFGLELLEKKLLQSRKNNQNQDIDELELSAPERKIIMKGALKRKSNSTTSSNESSELQVYILDHYMLIIKSKYYDNVEQYKLYKKPIPLALLSIGLPDQTARRSSSILPYNRSSTSSFNSATGSAEYLPSPLISYSSSSANSNSQKSGGYPISFIHLGRHGSGMTTLYASTLASRRKWIDTIDRHRQSVMEKLKVFHMSIVSHRYFNSFNKVNCAVAFGNYILFGCDQATSLGDNHDETEDDEIIKVFSLEKVSQLDILKDLRLILVLADKVFYTLSLDLLFNDRDELAISPTLLVNTNSLPASPREKIKPFIVGGGSISSKLRHNNSSNSSLYSSGNESASSLPIAPLSPRRLHFKKFGTNISFFRVGHVYDKTVNLERLLVCLVKCNSMTSTIRALEPQEGLLEKKKKKKKRQSNNLGLFMRHSNEVLRGFKDLYIPGEATSLQYFKNVICVGSAKGFQMVDIGSADVQSVLDPNDENHQFINQKETLRPVSMFRHPEHCIMLCYDDLAFYIDKKGRRVRSDWLIHWEGHPTSFVLRYPYILAFDSSFIEIRHVNTGKLTQIITGHNIRFLDSESSESIYCVMDDARTGNELVFSLNYHT</sequence>
<evidence type="ECO:0000259" key="5">
    <source>
        <dbReference type="PROSITE" id="PS50219"/>
    </source>
</evidence>
<dbReference type="GO" id="GO:0035556">
    <property type="term" value="P:intracellular signal transduction"/>
    <property type="evidence" value="ECO:0007669"/>
    <property type="project" value="InterPro"/>
</dbReference>
<dbReference type="Pfam" id="PF00610">
    <property type="entry name" value="DEP"/>
    <property type="match status" value="1"/>
</dbReference>
<evidence type="ECO:0000313" key="7">
    <source>
        <dbReference type="Proteomes" id="UP000093000"/>
    </source>
</evidence>
<dbReference type="AlphaFoldDB" id="A0A1C7N1V6"/>
<dbReference type="Gene3D" id="2.30.29.30">
    <property type="entry name" value="Pleckstrin-homology domain (PH domain)/Phosphotyrosine-binding domain (PTB)"/>
    <property type="match status" value="1"/>
</dbReference>
<feature type="domain" description="DH" evidence="4">
    <location>
        <begin position="364"/>
        <end position="552"/>
    </location>
</feature>
<dbReference type="Proteomes" id="UP000093000">
    <property type="component" value="Unassembled WGS sequence"/>
</dbReference>
<keyword evidence="1" id="KW-0597">Phosphoprotein</keyword>
<dbReference type="SMART" id="SM00049">
    <property type="entry name" value="DEP"/>
    <property type="match status" value="1"/>
</dbReference>
<keyword evidence="2" id="KW-0344">Guanine-nucleotide releasing factor</keyword>
<evidence type="ECO:0000259" key="4">
    <source>
        <dbReference type="PROSITE" id="PS50010"/>
    </source>
</evidence>
<proteinExistence type="predicted"/>
<feature type="domain" description="CNH" evidence="5">
    <location>
        <begin position="767"/>
        <end position="1138"/>
    </location>
</feature>
<dbReference type="EMBL" id="LUGH01000721">
    <property type="protein sequence ID" value="OBZ83103.1"/>
    <property type="molecule type" value="Genomic_DNA"/>
</dbReference>
<protein>
    <submittedName>
        <fullName evidence="6">Rho1 guanine nucleotide exchange factor 1</fullName>
    </submittedName>
</protein>
<dbReference type="PROSITE" id="PS50010">
    <property type="entry name" value="DH_2"/>
    <property type="match status" value="1"/>
</dbReference>
<dbReference type="InterPro" id="IPR036390">
    <property type="entry name" value="WH_DNA-bd_sf"/>
</dbReference>
<dbReference type="SUPFAM" id="SSF48065">
    <property type="entry name" value="DBL homology domain (DH-domain)"/>
    <property type="match status" value="1"/>
</dbReference>
<dbReference type="SUPFAM" id="SSF46785">
    <property type="entry name" value="Winged helix' DNA-binding domain"/>
    <property type="match status" value="1"/>
</dbReference>
<keyword evidence="7" id="KW-1185">Reference proteome</keyword>
<dbReference type="InParanoid" id="A0A1C7N1V6"/>
<dbReference type="InterPro" id="IPR000591">
    <property type="entry name" value="DEP_dom"/>
</dbReference>
<dbReference type="PANTHER" id="PTHR46572">
    <property type="entry name" value="RHO1 GDP-GTP EXCHANGE PROTEIN 1-RELATED"/>
    <property type="match status" value="1"/>
</dbReference>
<comment type="caution">
    <text evidence="6">The sequence shown here is derived from an EMBL/GenBank/DDBJ whole genome shotgun (WGS) entry which is preliminary data.</text>
</comment>
<dbReference type="InterPro" id="IPR036388">
    <property type="entry name" value="WH-like_DNA-bd_sf"/>
</dbReference>
<dbReference type="SUPFAM" id="SSF50729">
    <property type="entry name" value="PH domain-like"/>
    <property type="match status" value="1"/>
</dbReference>
<dbReference type="GO" id="GO:0005085">
    <property type="term" value="F:guanyl-nucleotide exchange factor activity"/>
    <property type="evidence" value="ECO:0007669"/>
    <property type="project" value="UniProtKB-KW"/>
</dbReference>
<dbReference type="InterPro" id="IPR052233">
    <property type="entry name" value="Rho-type_GEFs"/>
</dbReference>
<evidence type="ECO:0000313" key="6">
    <source>
        <dbReference type="EMBL" id="OBZ83103.1"/>
    </source>
</evidence>
<dbReference type="OrthoDB" id="2272012at2759"/>
<dbReference type="InterPro" id="IPR001849">
    <property type="entry name" value="PH_domain"/>
</dbReference>
<feature type="compositionally biased region" description="Basic and acidic residues" evidence="3">
    <location>
        <begin position="270"/>
        <end position="286"/>
    </location>
</feature>
<dbReference type="PANTHER" id="PTHR46572:SF2">
    <property type="entry name" value="RHO1 GDP-GTP EXCHANGE PROTEIN 1-RELATED"/>
    <property type="match status" value="1"/>
</dbReference>
<accession>A0A1C7N1V6</accession>
<dbReference type="Pfam" id="PF00780">
    <property type="entry name" value="CNH"/>
    <property type="match status" value="1"/>
</dbReference>
<dbReference type="InterPro" id="IPR000219">
    <property type="entry name" value="DH_dom"/>
</dbReference>
<feature type="region of interest" description="Disordered" evidence="3">
    <location>
        <begin position="254"/>
        <end position="286"/>
    </location>
</feature>
<dbReference type="Gene3D" id="1.10.10.10">
    <property type="entry name" value="Winged helix-like DNA-binding domain superfamily/Winged helix DNA-binding domain"/>
    <property type="match status" value="1"/>
</dbReference>
<evidence type="ECO:0000256" key="1">
    <source>
        <dbReference type="ARBA" id="ARBA00022553"/>
    </source>
</evidence>
<dbReference type="InterPro" id="IPR035899">
    <property type="entry name" value="DBL_dom_sf"/>
</dbReference>
<dbReference type="PROSITE" id="PS50219">
    <property type="entry name" value="CNH"/>
    <property type="match status" value="1"/>
</dbReference>
<dbReference type="FunCoup" id="A0A1C7N1V6">
    <property type="interactions" value="58"/>
</dbReference>
<dbReference type="PROSITE" id="PS00741">
    <property type="entry name" value="DH_1"/>
    <property type="match status" value="1"/>
</dbReference>
<dbReference type="Pfam" id="PF00621">
    <property type="entry name" value="RhoGEF"/>
    <property type="match status" value="1"/>
</dbReference>
<dbReference type="CDD" id="cd00160">
    <property type="entry name" value="RhoGEF"/>
    <property type="match status" value="1"/>
</dbReference>
<dbReference type="STRING" id="101091.A0A1C7N1V6"/>
<organism evidence="6 7">
    <name type="scientific">Choanephora cucurbitarum</name>
    <dbReference type="NCBI Taxonomy" id="101091"/>
    <lineage>
        <taxon>Eukaryota</taxon>
        <taxon>Fungi</taxon>
        <taxon>Fungi incertae sedis</taxon>
        <taxon>Mucoromycota</taxon>
        <taxon>Mucoromycotina</taxon>
        <taxon>Mucoromycetes</taxon>
        <taxon>Mucorales</taxon>
        <taxon>Mucorineae</taxon>
        <taxon>Choanephoraceae</taxon>
        <taxon>Choanephoroideae</taxon>
        <taxon>Choanephora</taxon>
    </lineage>
</organism>
<dbReference type="InterPro" id="IPR001331">
    <property type="entry name" value="GDS_CDC24_CS"/>
</dbReference>
<gene>
    <name evidence="6" type="primary">rgf1_6</name>
    <name evidence="6" type="ORF">A0J61_08846</name>
</gene>
<dbReference type="SMART" id="SM00233">
    <property type="entry name" value="PH"/>
    <property type="match status" value="1"/>
</dbReference>
<dbReference type="Pfam" id="PF15405">
    <property type="entry name" value="PH_5"/>
    <property type="match status" value="1"/>
</dbReference>
<dbReference type="InterPro" id="IPR001180">
    <property type="entry name" value="CNH_dom"/>
</dbReference>